<keyword evidence="1" id="KW-0596">Phosphopantetheine</keyword>
<feature type="domain" description="Carrier" evidence="4">
    <location>
        <begin position="452"/>
        <end position="535"/>
    </location>
</feature>
<evidence type="ECO:0000256" key="3">
    <source>
        <dbReference type="SAM" id="Phobius"/>
    </source>
</evidence>
<keyword evidence="6" id="KW-1185">Reference proteome</keyword>
<dbReference type="AlphaFoldDB" id="A0A7I7QSF9"/>
<dbReference type="InterPro" id="IPR042099">
    <property type="entry name" value="ANL_N_sf"/>
</dbReference>
<dbReference type="Gene3D" id="1.10.1200.10">
    <property type="entry name" value="ACP-like"/>
    <property type="match status" value="1"/>
</dbReference>
<dbReference type="SMART" id="SM00823">
    <property type="entry name" value="PKS_PP"/>
    <property type="match status" value="1"/>
</dbReference>
<accession>A0A7I7QSF9</accession>
<feature type="transmembrane region" description="Helical" evidence="3">
    <location>
        <begin position="663"/>
        <end position="680"/>
    </location>
</feature>
<gene>
    <name evidence="5" type="ORF">MSEDJ_34090</name>
</gene>
<feature type="transmembrane region" description="Helical" evidence="3">
    <location>
        <begin position="636"/>
        <end position="657"/>
    </location>
</feature>
<dbReference type="Proteomes" id="UP000467193">
    <property type="component" value="Chromosome"/>
</dbReference>
<dbReference type="PANTHER" id="PTHR43767">
    <property type="entry name" value="LONG-CHAIN-FATTY-ACID--COA LIGASE"/>
    <property type="match status" value="1"/>
</dbReference>
<reference evidence="5 6" key="1">
    <citation type="journal article" date="2019" name="Emerg. Microbes Infect.">
        <title>Comprehensive subspecies identification of 175 nontuberculous mycobacteria species based on 7547 genomic profiles.</title>
        <authorList>
            <person name="Matsumoto Y."/>
            <person name="Kinjo T."/>
            <person name="Motooka D."/>
            <person name="Nabeya D."/>
            <person name="Jung N."/>
            <person name="Uechi K."/>
            <person name="Horii T."/>
            <person name="Iida T."/>
            <person name="Fujita J."/>
            <person name="Nakamura S."/>
        </authorList>
    </citation>
    <scope>NUCLEOTIDE SEQUENCE [LARGE SCALE GENOMIC DNA]</scope>
    <source>
        <strain evidence="5 6">JCM 17899</strain>
    </source>
</reference>
<dbReference type="InterPro" id="IPR009081">
    <property type="entry name" value="PP-bd_ACP"/>
</dbReference>
<keyword evidence="2" id="KW-0597">Phosphoprotein</keyword>
<dbReference type="KEGG" id="msei:MSEDJ_34090"/>
<evidence type="ECO:0000256" key="2">
    <source>
        <dbReference type="ARBA" id="ARBA00022553"/>
    </source>
</evidence>
<dbReference type="InterPro" id="IPR045851">
    <property type="entry name" value="AMP-bd_C_sf"/>
</dbReference>
<feature type="transmembrane region" description="Helical" evidence="3">
    <location>
        <begin position="692"/>
        <end position="709"/>
    </location>
</feature>
<evidence type="ECO:0000313" key="5">
    <source>
        <dbReference type="EMBL" id="BBY29313.1"/>
    </source>
</evidence>
<keyword evidence="3" id="KW-0812">Transmembrane</keyword>
<feature type="transmembrane region" description="Helical" evidence="3">
    <location>
        <begin position="592"/>
        <end position="615"/>
    </location>
</feature>
<evidence type="ECO:0000256" key="1">
    <source>
        <dbReference type="ARBA" id="ARBA00022450"/>
    </source>
</evidence>
<dbReference type="Pfam" id="PF00550">
    <property type="entry name" value="PP-binding"/>
    <property type="match status" value="1"/>
</dbReference>
<feature type="transmembrane region" description="Helical" evidence="3">
    <location>
        <begin position="789"/>
        <end position="808"/>
    </location>
</feature>
<feature type="transmembrane region" description="Helical" evidence="3">
    <location>
        <begin position="740"/>
        <end position="769"/>
    </location>
</feature>
<dbReference type="Gene3D" id="3.40.50.12780">
    <property type="entry name" value="N-terminal domain of ligase-like"/>
    <property type="match status" value="1"/>
</dbReference>
<keyword evidence="3" id="KW-1133">Transmembrane helix</keyword>
<dbReference type="SUPFAM" id="SSF56801">
    <property type="entry name" value="Acetyl-CoA synthetase-like"/>
    <property type="match status" value="1"/>
</dbReference>
<dbReference type="Pfam" id="PF00501">
    <property type="entry name" value="AMP-binding"/>
    <property type="match status" value="1"/>
</dbReference>
<dbReference type="SUPFAM" id="SSF47336">
    <property type="entry name" value="ACP-like"/>
    <property type="match status" value="1"/>
</dbReference>
<protein>
    <submittedName>
        <fullName evidence="5">AMP-dependent synthetase</fullName>
    </submittedName>
</protein>
<dbReference type="InterPro" id="IPR036736">
    <property type="entry name" value="ACP-like_sf"/>
</dbReference>
<dbReference type="Gene3D" id="3.30.300.30">
    <property type="match status" value="1"/>
</dbReference>
<evidence type="ECO:0000313" key="6">
    <source>
        <dbReference type="Proteomes" id="UP000467193"/>
    </source>
</evidence>
<feature type="transmembrane region" description="Helical" evidence="3">
    <location>
        <begin position="554"/>
        <end position="572"/>
    </location>
</feature>
<name>A0A7I7QSF9_9MYCO</name>
<dbReference type="GO" id="GO:0031177">
    <property type="term" value="F:phosphopantetheine binding"/>
    <property type="evidence" value="ECO:0007669"/>
    <property type="project" value="InterPro"/>
</dbReference>
<dbReference type="EMBL" id="AP022588">
    <property type="protein sequence ID" value="BBY29313.1"/>
    <property type="molecule type" value="Genomic_DNA"/>
</dbReference>
<evidence type="ECO:0000259" key="4">
    <source>
        <dbReference type="PROSITE" id="PS50075"/>
    </source>
</evidence>
<dbReference type="PANTHER" id="PTHR43767:SF10">
    <property type="entry name" value="SURFACTIN SYNTHASE SUBUNIT 1"/>
    <property type="match status" value="1"/>
</dbReference>
<dbReference type="InterPro" id="IPR050237">
    <property type="entry name" value="ATP-dep_AMP-bd_enzyme"/>
</dbReference>
<proteinExistence type="predicted"/>
<dbReference type="PROSITE" id="PS50075">
    <property type="entry name" value="CARRIER"/>
    <property type="match status" value="1"/>
</dbReference>
<organism evidence="5 6">
    <name type="scientific">Mycolicibacterium sediminis</name>
    <dbReference type="NCBI Taxonomy" id="1286180"/>
    <lineage>
        <taxon>Bacteria</taxon>
        <taxon>Bacillati</taxon>
        <taxon>Actinomycetota</taxon>
        <taxon>Actinomycetes</taxon>
        <taxon>Mycobacteriales</taxon>
        <taxon>Mycobacteriaceae</taxon>
        <taxon>Mycolicibacterium</taxon>
    </lineage>
</organism>
<sequence>MFERLVDHLACHGDDPAILTQDRTVTYRALADEVSARASELGTRRKLVLLETRNDLTTLVTYLAALAGHHVVLPVPDGGDHTAVIDAYRPDVIVRDGVLTHRHRGIHDLHPDLALLLSTSGSTGSPKLVRLSRFNLAANAESIATYLDIGRSDRAATTLPMSYCYGLSVIHSHLLRGAAIILTERSVVDDAFWELFRAHRGTTFAGVPHTFDLLDRIGFDDTCRSGGLPHLRYVTQAGGRLSPERVRSLADLAGATGFDFFVMYGATEATARMAYLPPRLARDHPESIGVPIPGGTFRIEPVDGMPDGTGELFYRGPNVMMGYAHGLDDLALAGDVDELRTGDIARLRGDGLYEVVGRRDRFVKLYGLRIDLQRVEAALHTDDVTAICTDGDGLLLVAAAQRPDGCDVASAAAEASGLPRAAVRVVDVDEIPRLPTGKPDYRSLRELAAERTPASDAALDLRGLFADVLQIDAGDIDPGQSFVDLGGNSLSYVAMSVRLEQELGHLPADWQRLPLRELESTQKTRRWWGTTVETSVALRAAAIVLVVGSHAELWVLWGGAHILLGVAGYNFGRFCLVPLPRATRARHLRSTIAWIAVPSIVWVAFALLVTDDYTASNLLLANKFLGPDDSMTAGRLWFVEVIVWVLVALALVCWSPLGDRMERRWPFGFAVAFLALGMALRWDVFGLGLGRAAWFTVLAFWFFAIGWAASKATTASQRLAVTAVLAIGVVGYFGNPNREALVFVGLALLIWLPAIRCPSACTVVAGLIAEASLFTYLTHYQVYPLFGEHTLAGVIAAVVVGILLTRLVTWARRWIRLRLHAPVRTAAAPARR</sequence>
<dbReference type="InterPro" id="IPR020806">
    <property type="entry name" value="PKS_PP-bd"/>
</dbReference>
<dbReference type="RefSeq" id="WP_163798078.1">
    <property type="nucleotide sequence ID" value="NZ_AP022588.1"/>
</dbReference>
<dbReference type="InterPro" id="IPR000873">
    <property type="entry name" value="AMP-dep_synth/lig_dom"/>
</dbReference>
<keyword evidence="3" id="KW-0472">Membrane</keyword>